<dbReference type="InParanoid" id="A0A3N4KWA4"/>
<proteinExistence type="inferred from homology"/>
<dbReference type="InterPro" id="IPR043129">
    <property type="entry name" value="ATPase_NBD"/>
</dbReference>
<dbReference type="Gene3D" id="3.90.640.10">
    <property type="entry name" value="Actin, Chain A, domain 4"/>
    <property type="match status" value="1"/>
</dbReference>
<dbReference type="PANTHER" id="PTHR11937">
    <property type="entry name" value="ACTIN"/>
    <property type="match status" value="1"/>
</dbReference>
<evidence type="ECO:0000256" key="2">
    <source>
        <dbReference type="SAM" id="MobiDB-lite"/>
    </source>
</evidence>
<dbReference type="InterPro" id="IPR004000">
    <property type="entry name" value="Actin"/>
</dbReference>
<gene>
    <name evidence="3" type="ORF">P167DRAFT_534890</name>
</gene>
<feature type="region of interest" description="Disordered" evidence="2">
    <location>
        <begin position="549"/>
        <end position="639"/>
    </location>
</feature>
<dbReference type="STRING" id="1392247.A0A3N4KWA4"/>
<dbReference type="EMBL" id="ML119122">
    <property type="protein sequence ID" value="RPB13542.1"/>
    <property type="molecule type" value="Genomic_DNA"/>
</dbReference>
<dbReference type="Pfam" id="PF00022">
    <property type="entry name" value="Actin"/>
    <property type="match status" value="1"/>
</dbReference>
<dbReference type="OrthoDB" id="5572108at2759"/>
<dbReference type="FunFam" id="3.30.420.40:FF:000232">
    <property type="entry name" value="Actin-related protein 8"/>
    <property type="match status" value="1"/>
</dbReference>
<protein>
    <submittedName>
        <fullName evidence="3">Actin-like ATPase domain-containing protein</fullName>
    </submittedName>
</protein>
<comment type="similarity">
    <text evidence="1">Belongs to the actin family.</text>
</comment>
<dbReference type="Proteomes" id="UP000277580">
    <property type="component" value="Unassembled WGS sequence"/>
</dbReference>
<feature type="compositionally biased region" description="Gly residues" evidence="2">
    <location>
        <begin position="621"/>
        <end position="636"/>
    </location>
</feature>
<dbReference type="AlphaFoldDB" id="A0A3N4KWA4"/>
<dbReference type="Gene3D" id="3.30.420.40">
    <property type="match status" value="2"/>
</dbReference>
<sequence>MSRATSPSMQDVNIAIAAATSSMAPLLQPAKPKMPPPKKSGRALMREEGLERTDNNLRTHSWPMTPMINQKNYYTEYLKRDDQIMVFRQQQEEAVRAQALLAEKERQAAAAAAVDLNAMDIDSQAVVDDAAANVAAEEQEEATLGSKVIVIHPGSQNLRIGLANDALPKSLPNVIARRADKAEYEEEERSPKRMKVVDDDGDEVESDDAMFGEEFETEFNKMSNELKVRMRHNKRRILPNSRDLVLSYNRRTPPEIIKEHNDPYRVDWTEITKKSEYFVGHEALRIPDNSNPRYRLFWPIRYGTFNERDYKSKRRVLEDVSTIIEDAIKKELKLEKKDLKTYSCVLVVPDLYEKNYVTEMLDLLLKEFWFSQVCIIQESLAASFGAGYSQACIVDIGAQKTSICCVEEGMCVPESRLNLKYGGQDVTEALLQMMLSNNFPYQEINLWHRYDYLLAEELKIKYSTLNDSDISVQAHDFHLRTPDNDTKKYSFKTYDEVMLAPLTHYNPTLLDHSEKLRGRRSLWERSYDLYDGHPNDPHSTAELQLFQSLAPRPPTPEPSLNPSLTTPARPAQPGFPSTFGMHLNTTDTPRSSAAGSPVPEGTPNAAGSATPLQPGMLIFNSGGGGSVGAPNNGGGRSPLELAEERDKIVPVMPLDRAIVESITHAAKGEEKKIRDFLSGIMVVGGGGLVSGFNHMLEEKVRALKPSKDYQIIIGVPPRELDPQVIVWKGASVFGKLRGTNDSWIRQNEYDMLGARLLTYKCLWTF</sequence>
<name>A0A3N4KWA4_9PEZI</name>
<evidence type="ECO:0000256" key="1">
    <source>
        <dbReference type="RuleBase" id="RU000487"/>
    </source>
</evidence>
<dbReference type="FunFam" id="3.30.420.40:FF:000201">
    <property type="entry name" value="Actin-related protein 8"/>
    <property type="match status" value="1"/>
</dbReference>
<dbReference type="CDD" id="cd10206">
    <property type="entry name" value="ASKHA_NBD_Arp8-like"/>
    <property type="match status" value="1"/>
</dbReference>
<accession>A0A3N4KWA4</accession>
<organism evidence="3 4">
    <name type="scientific">Morchella conica CCBAS932</name>
    <dbReference type="NCBI Taxonomy" id="1392247"/>
    <lineage>
        <taxon>Eukaryota</taxon>
        <taxon>Fungi</taxon>
        <taxon>Dikarya</taxon>
        <taxon>Ascomycota</taxon>
        <taxon>Pezizomycotina</taxon>
        <taxon>Pezizomycetes</taxon>
        <taxon>Pezizales</taxon>
        <taxon>Morchellaceae</taxon>
        <taxon>Morchella</taxon>
    </lineage>
</organism>
<dbReference type="SMART" id="SM00268">
    <property type="entry name" value="ACTIN"/>
    <property type="match status" value="1"/>
</dbReference>
<feature type="compositionally biased region" description="Polar residues" evidence="2">
    <location>
        <begin position="583"/>
        <end position="594"/>
    </location>
</feature>
<dbReference type="SUPFAM" id="SSF53067">
    <property type="entry name" value="Actin-like ATPase domain"/>
    <property type="match status" value="2"/>
</dbReference>
<keyword evidence="4" id="KW-1185">Reference proteome</keyword>
<reference evidence="3 4" key="1">
    <citation type="journal article" date="2018" name="Nat. Ecol. Evol.">
        <title>Pezizomycetes genomes reveal the molecular basis of ectomycorrhizal truffle lifestyle.</title>
        <authorList>
            <person name="Murat C."/>
            <person name="Payen T."/>
            <person name="Noel B."/>
            <person name="Kuo A."/>
            <person name="Morin E."/>
            <person name="Chen J."/>
            <person name="Kohler A."/>
            <person name="Krizsan K."/>
            <person name="Balestrini R."/>
            <person name="Da Silva C."/>
            <person name="Montanini B."/>
            <person name="Hainaut M."/>
            <person name="Levati E."/>
            <person name="Barry K.W."/>
            <person name="Belfiori B."/>
            <person name="Cichocki N."/>
            <person name="Clum A."/>
            <person name="Dockter R.B."/>
            <person name="Fauchery L."/>
            <person name="Guy J."/>
            <person name="Iotti M."/>
            <person name="Le Tacon F."/>
            <person name="Lindquist E.A."/>
            <person name="Lipzen A."/>
            <person name="Malagnac F."/>
            <person name="Mello A."/>
            <person name="Molinier V."/>
            <person name="Miyauchi S."/>
            <person name="Poulain J."/>
            <person name="Riccioni C."/>
            <person name="Rubini A."/>
            <person name="Sitrit Y."/>
            <person name="Splivallo R."/>
            <person name="Traeger S."/>
            <person name="Wang M."/>
            <person name="Zifcakova L."/>
            <person name="Wipf D."/>
            <person name="Zambonelli A."/>
            <person name="Paolocci F."/>
            <person name="Nowrousian M."/>
            <person name="Ottonello S."/>
            <person name="Baldrian P."/>
            <person name="Spatafora J.W."/>
            <person name="Henrissat B."/>
            <person name="Nagy L.G."/>
            <person name="Aury J.M."/>
            <person name="Wincker P."/>
            <person name="Grigoriev I.V."/>
            <person name="Bonfante P."/>
            <person name="Martin F.M."/>
        </authorList>
    </citation>
    <scope>NUCLEOTIDE SEQUENCE [LARGE SCALE GENOMIC DNA]</scope>
    <source>
        <strain evidence="3 4">CCBAS932</strain>
    </source>
</reference>
<evidence type="ECO:0000313" key="3">
    <source>
        <dbReference type="EMBL" id="RPB13542.1"/>
    </source>
</evidence>
<evidence type="ECO:0000313" key="4">
    <source>
        <dbReference type="Proteomes" id="UP000277580"/>
    </source>
</evidence>
<dbReference type="FunCoup" id="A0A3N4KWA4">
    <property type="interactions" value="830"/>
</dbReference>
<dbReference type="Gene3D" id="3.30.420.580">
    <property type="match status" value="1"/>
</dbReference>